<evidence type="ECO:0000313" key="3">
    <source>
        <dbReference type="Proteomes" id="UP000276223"/>
    </source>
</evidence>
<dbReference type="AlphaFoldDB" id="A0A3N1VLU8"/>
<dbReference type="Gene3D" id="3.30.700.10">
    <property type="entry name" value="Glycoprotein, Type 4 Pilin"/>
    <property type="match status" value="1"/>
</dbReference>
<dbReference type="SUPFAM" id="SSF54523">
    <property type="entry name" value="Pili subunits"/>
    <property type="match status" value="1"/>
</dbReference>
<accession>A0A3N1VLU8</accession>
<protein>
    <submittedName>
        <fullName evidence="2">Type IV pilus assembly protein PilE</fullName>
    </submittedName>
</protein>
<gene>
    <name evidence="2" type="ORF">EDC27_1137</name>
</gene>
<name>A0A3N1VLU8_9BACT</name>
<dbReference type="Proteomes" id="UP000276223">
    <property type="component" value="Unassembled WGS sequence"/>
</dbReference>
<dbReference type="EMBL" id="RJVA01000010">
    <property type="protein sequence ID" value="ROR01941.1"/>
    <property type="molecule type" value="Genomic_DNA"/>
</dbReference>
<sequence length="176" mass="19151">MTSHRNKRHGMTRLLLNSRFLAFASGTKKGLEGFTLVELMVTVAILAILGAVAVPAYVNYVNRARQSEAIMALMNVKMDQEIFWDDHGRYAGTISCLPSFGNDCSAGTSHLTASGYKVKVENAGGSTFRAKASKKVYAYAPTDIIQLSVTAATPDATPQVLHPEAISFSVFKWIFD</sequence>
<dbReference type="NCBIfam" id="TIGR02532">
    <property type="entry name" value="IV_pilin_GFxxxE"/>
    <property type="match status" value="1"/>
</dbReference>
<dbReference type="Pfam" id="PF07963">
    <property type="entry name" value="N_methyl"/>
    <property type="match status" value="1"/>
</dbReference>
<dbReference type="PROSITE" id="PS00409">
    <property type="entry name" value="PROKAR_NTER_METHYL"/>
    <property type="match status" value="1"/>
</dbReference>
<reference evidence="2 3" key="1">
    <citation type="submission" date="2018-11" db="EMBL/GenBank/DDBJ databases">
        <title>Genomic Encyclopedia of Type Strains, Phase IV (KMG-IV): sequencing the most valuable type-strain genomes for metagenomic binning, comparative biology and taxonomic classification.</title>
        <authorList>
            <person name="Goeker M."/>
        </authorList>
    </citation>
    <scope>NUCLEOTIDE SEQUENCE [LARGE SCALE GENOMIC DNA]</scope>
    <source>
        <strain evidence="2 3">DSM 22027</strain>
    </source>
</reference>
<keyword evidence="3" id="KW-1185">Reference proteome</keyword>
<proteinExistence type="predicted"/>
<dbReference type="RefSeq" id="WP_148045688.1">
    <property type="nucleotide sequence ID" value="NZ_RJVA01000010.1"/>
</dbReference>
<keyword evidence="1" id="KW-0812">Transmembrane</keyword>
<dbReference type="InterPro" id="IPR031982">
    <property type="entry name" value="PilE-like"/>
</dbReference>
<dbReference type="OrthoDB" id="5518020at2"/>
<feature type="transmembrane region" description="Helical" evidence="1">
    <location>
        <begin position="36"/>
        <end position="58"/>
    </location>
</feature>
<comment type="caution">
    <text evidence="2">The sequence shown here is derived from an EMBL/GenBank/DDBJ whole genome shotgun (WGS) entry which is preliminary data.</text>
</comment>
<dbReference type="Pfam" id="PF16732">
    <property type="entry name" value="ComP_DUS"/>
    <property type="match status" value="1"/>
</dbReference>
<keyword evidence="1" id="KW-0472">Membrane</keyword>
<keyword evidence="1" id="KW-1133">Transmembrane helix</keyword>
<dbReference type="InterPro" id="IPR045584">
    <property type="entry name" value="Pilin-like"/>
</dbReference>
<dbReference type="GO" id="GO:0043683">
    <property type="term" value="P:type IV pilus assembly"/>
    <property type="evidence" value="ECO:0007669"/>
    <property type="project" value="InterPro"/>
</dbReference>
<evidence type="ECO:0000313" key="2">
    <source>
        <dbReference type="EMBL" id="ROR01941.1"/>
    </source>
</evidence>
<organism evidence="2 3">
    <name type="scientific">Desulfosoma caldarium</name>
    <dbReference type="NCBI Taxonomy" id="610254"/>
    <lineage>
        <taxon>Bacteria</taxon>
        <taxon>Pseudomonadati</taxon>
        <taxon>Thermodesulfobacteriota</taxon>
        <taxon>Syntrophobacteria</taxon>
        <taxon>Syntrophobacterales</taxon>
        <taxon>Syntrophobacteraceae</taxon>
        <taxon>Desulfosoma</taxon>
    </lineage>
</organism>
<evidence type="ECO:0000256" key="1">
    <source>
        <dbReference type="SAM" id="Phobius"/>
    </source>
</evidence>
<dbReference type="InterPro" id="IPR012902">
    <property type="entry name" value="N_methyl_site"/>
</dbReference>